<keyword evidence="1" id="KW-0732">Signal</keyword>
<dbReference type="AlphaFoldDB" id="A0A2S4VTR7"/>
<dbReference type="Proteomes" id="UP000239156">
    <property type="component" value="Unassembled WGS sequence"/>
</dbReference>
<evidence type="ECO:0000256" key="1">
    <source>
        <dbReference type="SAM" id="SignalP"/>
    </source>
</evidence>
<evidence type="ECO:0000313" key="3">
    <source>
        <dbReference type="Proteomes" id="UP000239156"/>
    </source>
</evidence>
<protein>
    <submittedName>
        <fullName evidence="2">Uncharacterized protein</fullName>
    </submittedName>
</protein>
<reference evidence="2" key="1">
    <citation type="submission" date="2017-12" db="EMBL/GenBank/DDBJ databases">
        <title>Gene loss provides genomic basis for host adaptation in cereal stripe rust fungi.</title>
        <authorList>
            <person name="Xia C."/>
        </authorList>
    </citation>
    <scope>NUCLEOTIDE SEQUENCE [LARGE SCALE GENOMIC DNA]</scope>
    <source>
        <strain evidence="2">93-210</strain>
    </source>
</reference>
<accession>A0A2S4VTR7</accession>
<organism evidence="2 3">
    <name type="scientific">Puccinia striiformis</name>
    <dbReference type="NCBI Taxonomy" id="27350"/>
    <lineage>
        <taxon>Eukaryota</taxon>
        <taxon>Fungi</taxon>
        <taxon>Dikarya</taxon>
        <taxon>Basidiomycota</taxon>
        <taxon>Pucciniomycotina</taxon>
        <taxon>Pucciniomycetes</taxon>
        <taxon>Pucciniales</taxon>
        <taxon>Pucciniaceae</taxon>
        <taxon>Puccinia</taxon>
    </lineage>
</organism>
<keyword evidence="3" id="KW-1185">Reference proteome</keyword>
<dbReference type="VEuPathDB" id="FungiDB:PSHT_07194"/>
<comment type="caution">
    <text evidence="2">The sequence shown here is derived from an EMBL/GenBank/DDBJ whole genome shotgun (WGS) entry which is preliminary data.</text>
</comment>
<dbReference type="VEuPathDB" id="FungiDB:PSTT_04123"/>
<feature type="signal peptide" evidence="1">
    <location>
        <begin position="1"/>
        <end position="20"/>
    </location>
</feature>
<feature type="chain" id="PRO_5015657988" evidence="1">
    <location>
        <begin position="21"/>
        <end position="100"/>
    </location>
</feature>
<dbReference type="EMBL" id="PKSL01000028">
    <property type="protein sequence ID" value="POW12931.1"/>
    <property type="molecule type" value="Genomic_DNA"/>
</dbReference>
<sequence>MRVIDSLMLVLVAMAGRAASSPMTERAKTDLVDQIAATLGGSGSRSVASQIVDDALSATSSGARQSGQQAFHERLSARVQAYLAGSKSNDRAQRSRSRHP</sequence>
<evidence type="ECO:0000313" key="2">
    <source>
        <dbReference type="EMBL" id="POW12931.1"/>
    </source>
</evidence>
<proteinExistence type="predicted"/>
<name>A0A2S4VTR7_9BASI</name>
<gene>
    <name evidence="2" type="ORF">PSTT_04123</name>
</gene>